<feature type="domain" description="CARD" evidence="2">
    <location>
        <begin position="35"/>
        <end position="97"/>
    </location>
</feature>
<dbReference type="Gene3D" id="1.10.533.10">
    <property type="entry name" value="Death Domain, Fas"/>
    <property type="match status" value="1"/>
</dbReference>
<dbReference type="GO" id="GO:0031462">
    <property type="term" value="C:Cul2-RING ubiquitin ligase complex"/>
    <property type="evidence" value="ECO:0007669"/>
    <property type="project" value="TreeGrafter"/>
</dbReference>
<sequence length="821" mass="94468">MFDFRGITRVEQVINCCLTSTNTNMTESLHSESGVDRQNIMRLRINRIALVQELRAEHIINHLLQTGLISEYDRERVDRGTTPADKARRLVDIVTTKTHVPDWYNIFRQSILSPEDANAETRKRYRSLVEFLDNTVIHRPMSQSSKFSSSTASLKLPHYEPLPEISKQEQERSMGRNIAGKKRSEEEEVMTEKGARDNVPEREDKVSVSHDKPQTMTLVKGFFQQWVTTPDNFRSLLQVPEDLFRELETSQDKYDQAQLEQEKLVLEKIRKLEIVAVLSRRKQLPEGFELCMCEAVHDVLFDTKNHHMYFKYLRMLERSDVDLMIDIVQSFGSVLEGMDFTRVGSDTTQSAIKLGFTLMDFLGKYGYFQQAEVIMTILLAVLNLSHSVDSWMTKYKGFVKLMHFRNMNYDFKKVQNAYGLVNEMEWQISMMSFGQDIIDKTPFYVEMSTLMLEYGSANSAYGWAQKAIKSMNQECPADAVTALCAGVMAYCARWSIKRAETLAIQAVQQARHHFGTSHPLYIKALLHYCHFSSDFKQDKNGVQIAKYTLRTAQKTYGCEMIDVALAHRAVSKALLAVQDFEDMAYFHHASEALRIARAQLPDQYHGMMAMFLHSSASALQWKALHSSKESQEATLKQAEVEAKQALMVVSSTYGELSLRTAQICLLLGQIYIKMDQTEQAEEMLKRSVLYMKLCQPENSHFLMLANATLGTFFKVMDKPREAIHFLQNVVKVPDGGVYLKWVHVVYDTLIATLQSLNRNKESDHYQIQLSKWLRDNPKHDTVVTLQQLQEDPPTIDNFKDEFNVWEKKGKAILSVLKKAKN</sequence>
<protein>
    <recommendedName>
        <fullName evidence="2">CARD domain-containing protein</fullName>
    </recommendedName>
</protein>
<dbReference type="InterPro" id="IPR011990">
    <property type="entry name" value="TPR-like_helical_dom_sf"/>
</dbReference>
<evidence type="ECO:0000313" key="4">
    <source>
        <dbReference type="Proteomes" id="UP000005408"/>
    </source>
</evidence>
<accession>A0A8W8NUK0</accession>
<dbReference type="Pfam" id="PF00619">
    <property type="entry name" value="CARD"/>
    <property type="match status" value="1"/>
</dbReference>
<dbReference type="PROSITE" id="PS50209">
    <property type="entry name" value="CARD"/>
    <property type="match status" value="1"/>
</dbReference>
<dbReference type="SUPFAM" id="SSF47986">
    <property type="entry name" value="DEATH domain"/>
    <property type="match status" value="1"/>
</dbReference>
<dbReference type="InterPro" id="IPR011029">
    <property type="entry name" value="DEATH-like_dom_sf"/>
</dbReference>
<dbReference type="SUPFAM" id="SSF48452">
    <property type="entry name" value="TPR-like"/>
    <property type="match status" value="1"/>
</dbReference>
<dbReference type="GO" id="GO:1990756">
    <property type="term" value="F:ubiquitin-like ligase-substrate adaptor activity"/>
    <property type="evidence" value="ECO:0007669"/>
    <property type="project" value="TreeGrafter"/>
</dbReference>
<feature type="region of interest" description="Disordered" evidence="1">
    <location>
        <begin position="166"/>
        <end position="211"/>
    </location>
</feature>
<dbReference type="GO" id="GO:0043161">
    <property type="term" value="P:proteasome-mediated ubiquitin-dependent protein catabolic process"/>
    <property type="evidence" value="ECO:0007669"/>
    <property type="project" value="TreeGrafter"/>
</dbReference>
<name>A0A8W8NUK0_MAGGI</name>
<dbReference type="CDD" id="cd01671">
    <property type="entry name" value="CARD"/>
    <property type="match status" value="1"/>
</dbReference>
<dbReference type="GO" id="GO:0006886">
    <property type="term" value="P:intracellular protein transport"/>
    <property type="evidence" value="ECO:0007669"/>
    <property type="project" value="InterPro"/>
</dbReference>
<evidence type="ECO:0000256" key="1">
    <source>
        <dbReference type="SAM" id="MobiDB-lite"/>
    </source>
</evidence>
<reference evidence="3" key="1">
    <citation type="submission" date="2022-08" db="UniProtKB">
        <authorList>
            <consortium name="EnsemblMetazoa"/>
        </authorList>
    </citation>
    <scope>IDENTIFICATION</scope>
    <source>
        <strain evidence="3">05x7-T-G4-1.051#20</strain>
    </source>
</reference>
<dbReference type="InterPro" id="IPR042476">
    <property type="entry name" value="APPBP2"/>
</dbReference>
<dbReference type="AlphaFoldDB" id="A0A8W8NUK0"/>
<dbReference type="Proteomes" id="UP000005408">
    <property type="component" value="Unassembled WGS sequence"/>
</dbReference>
<keyword evidence="4" id="KW-1185">Reference proteome</keyword>
<evidence type="ECO:0000313" key="3">
    <source>
        <dbReference type="EnsemblMetazoa" id="G83.1:cds"/>
    </source>
</evidence>
<dbReference type="Gene3D" id="1.25.40.10">
    <property type="entry name" value="Tetratricopeptide repeat domain"/>
    <property type="match status" value="1"/>
</dbReference>
<dbReference type="PANTHER" id="PTHR46575">
    <property type="entry name" value="AMYLOID PROTEIN-BINDING PROTEIN 2"/>
    <property type="match status" value="1"/>
</dbReference>
<dbReference type="GO" id="GO:0042981">
    <property type="term" value="P:regulation of apoptotic process"/>
    <property type="evidence" value="ECO:0007669"/>
    <property type="project" value="InterPro"/>
</dbReference>
<dbReference type="PANTHER" id="PTHR46575:SF1">
    <property type="entry name" value="AMYLOID PROTEIN-BINDING PROTEIN 2"/>
    <property type="match status" value="1"/>
</dbReference>
<dbReference type="EnsemblMetazoa" id="G83.1">
    <property type="protein sequence ID" value="G83.1:cds"/>
    <property type="gene ID" value="G83"/>
</dbReference>
<organism evidence="3 4">
    <name type="scientific">Magallana gigas</name>
    <name type="common">Pacific oyster</name>
    <name type="synonym">Crassostrea gigas</name>
    <dbReference type="NCBI Taxonomy" id="29159"/>
    <lineage>
        <taxon>Eukaryota</taxon>
        <taxon>Metazoa</taxon>
        <taxon>Spiralia</taxon>
        <taxon>Lophotrochozoa</taxon>
        <taxon>Mollusca</taxon>
        <taxon>Bivalvia</taxon>
        <taxon>Autobranchia</taxon>
        <taxon>Pteriomorphia</taxon>
        <taxon>Ostreida</taxon>
        <taxon>Ostreoidea</taxon>
        <taxon>Ostreidae</taxon>
        <taxon>Magallana</taxon>
    </lineage>
</organism>
<proteinExistence type="predicted"/>
<evidence type="ECO:0000259" key="2">
    <source>
        <dbReference type="PROSITE" id="PS50209"/>
    </source>
</evidence>
<feature type="compositionally biased region" description="Basic and acidic residues" evidence="1">
    <location>
        <begin position="182"/>
        <end position="211"/>
    </location>
</feature>
<dbReference type="InterPro" id="IPR001315">
    <property type="entry name" value="CARD"/>
</dbReference>